<evidence type="ECO:0000313" key="2">
    <source>
        <dbReference type="Proteomes" id="UP000596311"/>
    </source>
</evidence>
<gene>
    <name evidence="1" type="ORF">G9U55_08495</name>
</gene>
<evidence type="ECO:0000313" key="1">
    <source>
        <dbReference type="EMBL" id="QRF02240.1"/>
    </source>
</evidence>
<reference evidence="1 2" key="1">
    <citation type="submission" date="2020-03" db="EMBL/GenBank/DDBJ databases">
        <title>Genome mining and metabolic profiling illuminate the polycyclic tetramate macrolactams from Streptomyces koyangensis SCSIO 5802.</title>
        <authorList>
            <person name="Ding W."/>
        </authorList>
    </citation>
    <scope>NUCLEOTIDE SEQUENCE [LARGE SCALE GENOMIC DNA]</scope>
    <source>
        <strain evidence="1 2">SCSIO 5802</strain>
    </source>
</reference>
<keyword evidence="2" id="KW-1185">Reference proteome</keyword>
<dbReference type="Proteomes" id="UP000596311">
    <property type="component" value="Chromosome"/>
</dbReference>
<accession>A0ABX7EE27</accession>
<proteinExistence type="predicted"/>
<protein>
    <submittedName>
        <fullName evidence="1">Uncharacterized protein</fullName>
    </submittedName>
</protein>
<sequence length="129" mass="14101">MRGGRAVELPVREEELQEIEELCSAATPGPWHVRALDDDSAMNLVAVSTVPGAGAAERWPDFDHRDLVAATLVQHPRYVDVGDERWDENAAFIAMAREAVPRLVEEVRRLRALLADEGEGEDEGEGAGA</sequence>
<name>A0ABX7EE27_9ACTN</name>
<organism evidence="1 2">
    <name type="scientific">Streptomyces koyangensis</name>
    <dbReference type="NCBI Taxonomy" id="188770"/>
    <lineage>
        <taxon>Bacteria</taxon>
        <taxon>Bacillati</taxon>
        <taxon>Actinomycetota</taxon>
        <taxon>Actinomycetes</taxon>
        <taxon>Kitasatosporales</taxon>
        <taxon>Streptomycetaceae</taxon>
        <taxon>Streptomyces</taxon>
        <taxon>Streptomyces aurantiacus group</taxon>
    </lineage>
</organism>
<dbReference type="EMBL" id="CP049945">
    <property type="protein sequence ID" value="QRF02240.1"/>
    <property type="molecule type" value="Genomic_DNA"/>
</dbReference>